<evidence type="ECO:0008006" key="4">
    <source>
        <dbReference type="Google" id="ProtNLM"/>
    </source>
</evidence>
<dbReference type="Proteomes" id="UP000217349">
    <property type="component" value="Chromosome"/>
</dbReference>
<dbReference type="AlphaFoldDB" id="A0A290HAA8"/>
<sequence length="445" mass="48981">MNKLLHKTVCTVIFLLTFGMTSAYAIPSFARQTGLDCAQCHTVFPELTPTGRYFKLHGYTMTNDQKTSPLDNLSGMVQLSYTQNANTTTNPDQIDPAKDKKLSLDQASLFYGGKIIDDLGAFIQVTYDGTNLIGSQSTNDVAHHIVADNVDIRYVKDFTLGENDLLVGLTLNNNPSMQDIYNTTPTWTFPYSSSANVNSPVSTLIDGGLGQKVAGLGVYAMLNDFLYAEVAGYQSNRSGGPLHILRYNPLYSDTNEVHGTALYTRVALQKTIGEHFFMVGGYTLNSKMDPDVTAPTGLYDRYDDKAIDAQYSYTNGSNMVTVMATRIREKTTLNNSFGSLSDNLNNTLTTTRGKISYYYDQKYGATVGAFTTDGTADATLYGSSNGLPDSSGKIFELDYLPIQKVKISLQYTMYDKFNGAKDNYDGAGRNAKDNNNVFLTAWIMF</sequence>
<dbReference type="RefSeq" id="WP_096045585.1">
    <property type="nucleotide sequence ID" value="NZ_CP023275.1"/>
</dbReference>
<gene>
    <name evidence="2" type="ORF">SJPD1_0216</name>
</gene>
<proteinExistence type="predicted"/>
<organism evidence="2 3">
    <name type="scientific">Sulfurospirillum diekertiae</name>
    <dbReference type="NCBI Taxonomy" id="1854492"/>
    <lineage>
        <taxon>Bacteria</taxon>
        <taxon>Pseudomonadati</taxon>
        <taxon>Campylobacterota</taxon>
        <taxon>Epsilonproteobacteria</taxon>
        <taxon>Campylobacterales</taxon>
        <taxon>Sulfurospirillaceae</taxon>
        <taxon>Sulfurospirillum</taxon>
    </lineage>
</organism>
<protein>
    <recommendedName>
        <fullName evidence="4">Cytochrome c</fullName>
    </recommendedName>
</protein>
<dbReference type="EMBL" id="CP023275">
    <property type="protein sequence ID" value="ATB68345.1"/>
    <property type="molecule type" value="Genomic_DNA"/>
</dbReference>
<name>A0A290HAA8_9BACT</name>
<dbReference type="KEGG" id="sulj:SJPD1_0216"/>
<feature type="signal peptide" evidence="1">
    <location>
        <begin position="1"/>
        <end position="25"/>
    </location>
</feature>
<accession>A0A290HAA8</accession>
<keyword evidence="1" id="KW-0732">Signal</keyword>
<feature type="chain" id="PRO_5012448500" description="Cytochrome c" evidence="1">
    <location>
        <begin position="26"/>
        <end position="445"/>
    </location>
</feature>
<evidence type="ECO:0000313" key="2">
    <source>
        <dbReference type="EMBL" id="ATB68345.1"/>
    </source>
</evidence>
<reference evidence="3" key="1">
    <citation type="submission" date="2017-09" db="EMBL/GenBank/DDBJ databases">
        <title>The complete genome of Sulfurospirillum sp. JPD-1.</title>
        <authorList>
            <person name="Goris T."/>
        </authorList>
    </citation>
    <scope>NUCLEOTIDE SEQUENCE [LARGE SCALE GENOMIC DNA]</scope>
    <source>
        <strain evidence="3">JPD-1</strain>
    </source>
</reference>
<evidence type="ECO:0000256" key="1">
    <source>
        <dbReference type="SAM" id="SignalP"/>
    </source>
</evidence>
<dbReference type="OrthoDB" id="5391020at2"/>
<evidence type="ECO:0000313" key="3">
    <source>
        <dbReference type="Proteomes" id="UP000217349"/>
    </source>
</evidence>